<protein>
    <submittedName>
        <fullName evidence="2">Uncharacterized protein</fullName>
    </submittedName>
</protein>
<sequence>MLLLLLQADPTGLSTPLGRVVIGLGLLATVVVLVRLLWQYRNRR</sequence>
<dbReference type="EMBL" id="JACCFJ010000001">
    <property type="protein sequence ID" value="NYI85838.1"/>
    <property type="molecule type" value="Genomic_DNA"/>
</dbReference>
<dbReference type="RefSeq" id="WP_281377720.1">
    <property type="nucleotide sequence ID" value="NZ_BAABFH010000001.1"/>
</dbReference>
<dbReference type="AlphaFoldDB" id="A0A853AT69"/>
<keyword evidence="1" id="KW-0812">Transmembrane</keyword>
<keyword evidence="1" id="KW-1133">Transmembrane helix</keyword>
<dbReference type="Proteomes" id="UP000587002">
    <property type="component" value="Unassembled WGS sequence"/>
</dbReference>
<evidence type="ECO:0000313" key="3">
    <source>
        <dbReference type="Proteomes" id="UP000587002"/>
    </source>
</evidence>
<evidence type="ECO:0000256" key="1">
    <source>
        <dbReference type="SAM" id="Phobius"/>
    </source>
</evidence>
<accession>A0A853AT69</accession>
<name>A0A853AT69_9PSEU</name>
<evidence type="ECO:0000313" key="2">
    <source>
        <dbReference type="EMBL" id="NYI85838.1"/>
    </source>
</evidence>
<gene>
    <name evidence="2" type="ORF">HNR68_004468</name>
</gene>
<organism evidence="2 3">
    <name type="scientific">Saccharopolyspora hordei</name>
    <dbReference type="NCBI Taxonomy" id="1838"/>
    <lineage>
        <taxon>Bacteria</taxon>
        <taxon>Bacillati</taxon>
        <taxon>Actinomycetota</taxon>
        <taxon>Actinomycetes</taxon>
        <taxon>Pseudonocardiales</taxon>
        <taxon>Pseudonocardiaceae</taxon>
        <taxon>Saccharopolyspora</taxon>
    </lineage>
</organism>
<feature type="transmembrane region" description="Helical" evidence="1">
    <location>
        <begin position="20"/>
        <end position="38"/>
    </location>
</feature>
<proteinExistence type="predicted"/>
<keyword evidence="1" id="KW-0472">Membrane</keyword>
<reference evidence="2 3" key="1">
    <citation type="submission" date="2020-07" db="EMBL/GenBank/DDBJ databases">
        <title>Sequencing the genomes of 1000 actinobacteria strains.</title>
        <authorList>
            <person name="Klenk H.-P."/>
        </authorList>
    </citation>
    <scope>NUCLEOTIDE SEQUENCE [LARGE SCALE GENOMIC DNA]</scope>
    <source>
        <strain evidence="2 3">DSM 44065</strain>
    </source>
</reference>
<comment type="caution">
    <text evidence="2">The sequence shown here is derived from an EMBL/GenBank/DDBJ whole genome shotgun (WGS) entry which is preliminary data.</text>
</comment>
<keyword evidence="3" id="KW-1185">Reference proteome</keyword>